<name>A0A9X0AZ65_9HELO</name>
<accession>A0A9X0AZ65</accession>
<dbReference type="Proteomes" id="UP001152300">
    <property type="component" value="Unassembled WGS sequence"/>
</dbReference>
<evidence type="ECO:0000313" key="2">
    <source>
        <dbReference type="Proteomes" id="UP001152300"/>
    </source>
</evidence>
<keyword evidence="2" id="KW-1185">Reference proteome</keyword>
<reference evidence="1" key="1">
    <citation type="submission" date="2022-11" db="EMBL/GenBank/DDBJ databases">
        <title>Genome Resource of Sclerotinia nivalis Strain SnTB1, a Plant Pathogen Isolated from American Ginseng.</title>
        <authorList>
            <person name="Fan S."/>
        </authorList>
    </citation>
    <scope>NUCLEOTIDE SEQUENCE</scope>
    <source>
        <strain evidence="1">SnTB1</strain>
    </source>
</reference>
<dbReference type="AlphaFoldDB" id="A0A9X0AZ65"/>
<dbReference type="OrthoDB" id="5412996at2759"/>
<protein>
    <submittedName>
        <fullName evidence="1">Uncharacterized protein</fullName>
    </submittedName>
</protein>
<evidence type="ECO:0000313" key="1">
    <source>
        <dbReference type="EMBL" id="KAJ8071654.1"/>
    </source>
</evidence>
<organism evidence="1 2">
    <name type="scientific">Sclerotinia nivalis</name>
    <dbReference type="NCBI Taxonomy" id="352851"/>
    <lineage>
        <taxon>Eukaryota</taxon>
        <taxon>Fungi</taxon>
        <taxon>Dikarya</taxon>
        <taxon>Ascomycota</taxon>
        <taxon>Pezizomycotina</taxon>
        <taxon>Leotiomycetes</taxon>
        <taxon>Helotiales</taxon>
        <taxon>Sclerotiniaceae</taxon>
        <taxon>Sclerotinia</taxon>
    </lineage>
</organism>
<comment type="caution">
    <text evidence="1">The sequence shown here is derived from an EMBL/GenBank/DDBJ whole genome shotgun (WGS) entry which is preliminary data.</text>
</comment>
<proteinExistence type="predicted"/>
<sequence length="65" mass="7763">MERFQISAVVDLEFSYAAPSEFTYAAPWWLLLQGPEDWEDDLNDFLTRYTPRLRLFLSALRECEE</sequence>
<gene>
    <name evidence="1" type="ORF">OCU04_001975</name>
</gene>
<dbReference type="EMBL" id="JAPEIS010000001">
    <property type="protein sequence ID" value="KAJ8071654.1"/>
    <property type="molecule type" value="Genomic_DNA"/>
</dbReference>